<feature type="compositionally biased region" description="Low complexity" evidence="1">
    <location>
        <begin position="149"/>
        <end position="167"/>
    </location>
</feature>
<dbReference type="PANTHER" id="PTHR36474:SF1">
    <property type="entry name" value="PROTEIN LIAT1"/>
    <property type="match status" value="1"/>
</dbReference>
<dbReference type="EMBL" id="JAIWYP010000001">
    <property type="protein sequence ID" value="KAH3887536.1"/>
    <property type="molecule type" value="Genomic_DNA"/>
</dbReference>
<feature type="region of interest" description="Disordered" evidence="1">
    <location>
        <begin position="1"/>
        <end position="81"/>
    </location>
</feature>
<organism evidence="2 3">
    <name type="scientific">Dreissena polymorpha</name>
    <name type="common">Zebra mussel</name>
    <name type="synonym">Mytilus polymorpha</name>
    <dbReference type="NCBI Taxonomy" id="45954"/>
    <lineage>
        <taxon>Eukaryota</taxon>
        <taxon>Metazoa</taxon>
        <taxon>Spiralia</taxon>
        <taxon>Lophotrochozoa</taxon>
        <taxon>Mollusca</taxon>
        <taxon>Bivalvia</taxon>
        <taxon>Autobranchia</taxon>
        <taxon>Heteroconchia</taxon>
        <taxon>Euheterodonta</taxon>
        <taxon>Imparidentia</taxon>
        <taxon>Neoheterodontei</taxon>
        <taxon>Myida</taxon>
        <taxon>Dreissenoidea</taxon>
        <taxon>Dreissenidae</taxon>
        <taxon>Dreissena</taxon>
    </lineage>
</organism>
<gene>
    <name evidence="2" type="ORF">DPMN_011553</name>
</gene>
<dbReference type="Proteomes" id="UP000828390">
    <property type="component" value="Unassembled WGS sequence"/>
</dbReference>
<sequence length="297" mass="31902">MALEKLKKSASRKKKKSKKSAKSDQSPDSLEVEGIGTLDRTGAESDSSLTRPSGSPGIASKVQLTSATSQSAASNTNFDNSTELVTRILKPRSLLQFPPCLGETTDLPNSTASASCLLGNETINLEKKPASVSFSNIDEILSTNLSTMSVKSKNGSSRSKGKSGSKSLANGAVSSKKEKAVKSEPSKTSVNKASEEAARIRSEESLRWEFVLEDDDKEQERLRVYKMNRRKRYLAAATEKGLGWVVNYGKNGSPLSDDSTTDIREAYRATVTEYSTVRSIITSQSSTPLGVAGEIAC</sequence>
<reference evidence="2" key="2">
    <citation type="submission" date="2020-11" db="EMBL/GenBank/DDBJ databases">
        <authorList>
            <person name="McCartney M.A."/>
            <person name="Auch B."/>
            <person name="Kono T."/>
            <person name="Mallez S."/>
            <person name="Becker A."/>
            <person name="Gohl D.M."/>
            <person name="Silverstein K.A.T."/>
            <person name="Koren S."/>
            <person name="Bechman K.B."/>
            <person name="Herman A."/>
            <person name="Abrahante J.E."/>
            <person name="Garbe J."/>
        </authorList>
    </citation>
    <scope>NUCLEOTIDE SEQUENCE</scope>
    <source>
        <strain evidence="2">Duluth1</strain>
        <tissue evidence="2">Whole animal</tissue>
    </source>
</reference>
<proteinExistence type="predicted"/>
<feature type="compositionally biased region" description="Low complexity" evidence="1">
    <location>
        <begin position="65"/>
        <end position="77"/>
    </location>
</feature>
<feature type="compositionally biased region" description="Basic and acidic residues" evidence="1">
    <location>
        <begin position="175"/>
        <end position="185"/>
    </location>
</feature>
<feature type="region of interest" description="Disordered" evidence="1">
    <location>
        <begin position="148"/>
        <end position="198"/>
    </location>
</feature>
<feature type="compositionally biased region" description="Basic residues" evidence="1">
    <location>
        <begin position="8"/>
        <end position="20"/>
    </location>
</feature>
<evidence type="ECO:0000313" key="3">
    <source>
        <dbReference type="Proteomes" id="UP000828390"/>
    </source>
</evidence>
<dbReference type="AlphaFoldDB" id="A0A9D4S0D6"/>
<evidence type="ECO:0000313" key="2">
    <source>
        <dbReference type="EMBL" id="KAH3887536.1"/>
    </source>
</evidence>
<keyword evidence="3" id="KW-1185">Reference proteome</keyword>
<evidence type="ECO:0000256" key="1">
    <source>
        <dbReference type="SAM" id="MobiDB-lite"/>
    </source>
</evidence>
<dbReference type="PANTHER" id="PTHR36474">
    <property type="entry name" value="PROTEIN LIAT1"/>
    <property type="match status" value="1"/>
</dbReference>
<reference evidence="2" key="1">
    <citation type="journal article" date="2019" name="bioRxiv">
        <title>The Genome of the Zebra Mussel, Dreissena polymorpha: A Resource for Invasive Species Research.</title>
        <authorList>
            <person name="McCartney M.A."/>
            <person name="Auch B."/>
            <person name="Kono T."/>
            <person name="Mallez S."/>
            <person name="Zhang Y."/>
            <person name="Obille A."/>
            <person name="Becker A."/>
            <person name="Abrahante J.E."/>
            <person name="Garbe J."/>
            <person name="Badalamenti J.P."/>
            <person name="Herman A."/>
            <person name="Mangelson H."/>
            <person name="Liachko I."/>
            <person name="Sullivan S."/>
            <person name="Sone E.D."/>
            <person name="Koren S."/>
            <person name="Silverstein K.A.T."/>
            <person name="Beckman K.B."/>
            <person name="Gohl D.M."/>
        </authorList>
    </citation>
    <scope>NUCLEOTIDE SEQUENCE</scope>
    <source>
        <strain evidence="2">Duluth1</strain>
        <tissue evidence="2">Whole animal</tissue>
    </source>
</reference>
<comment type="caution">
    <text evidence="2">The sequence shown here is derived from an EMBL/GenBank/DDBJ whole genome shotgun (WGS) entry which is preliminary data.</text>
</comment>
<feature type="compositionally biased region" description="Polar residues" evidence="1">
    <location>
        <begin position="44"/>
        <end position="53"/>
    </location>
</feature>
<dbReference type="InterPro" id="IPR038794">
    <property type="entry name" value="LIAT1"/>
</dbReference>
<protein>
    <submittedName>
        <fullName evidence="2">Uncharacterized protein</fullName>
    </submittedName>
</protein>
<name>A0A9D4S0D6_DREPO</name>
<accession>A0A9D4S0D6</accession>